<sequence length="376" mass="41673">MIGRPLDEISLADIMALTAYGRSEGPTLDFKERFPGADHKGVRDFLADVTAFANTEGGDIIIGVREDKNGVAAEVVGIEREGLDERLRRIDDQLRSCVDPRVPHFRVREVPLENGRVTLVMRVAASLAAPHRVVFDKSSRFFRRANRGNYEMSTAELRQAFAASIDLPARIRDLHRKAVAASAGTDMPFRIYEGPTAVVTVAPVSVLRAARDVDVTRDVAVLPPRHTSNTQMIVALDGVIAHSPVDAKTGGVRGWAVNHRLGYVDLAWSIGHSDHEGHKLVWPKYFVPQLKGIVPFAITRLRSYEIEGPWIAMLTLTGVKDYRIIAGDDWVTEPAWQDLAYLGEIVHDAMAAEALLPFTQGFWRLFGEDRPPVSQL</sequence>
<proteinExistence type="predicted"/>
<reference evidence="2 3" key="2">
    <citation type="submission" date="2015-02" db="EMBL/GenBank/DDBJ databases">
        <title>The complete genome of Sphingomonas hengshuiensis sp. WHSC-8 isolated from soil of Hengshui Lake.</title>
        <authorList>
            <person name="Wei S."/>
            <person name="Guo J."/>
            <person name="Su C."/>
            <person name="Wu R."/>
            <person name="Zhang Z."/>
            <person name="Liang K."/>
            <person name="Li H."/>
            <person name="Wang T."/>
            <person name="Liu H."/>
            <person name="Zhang C."/>
            <person name="Li Z."/>
            <person name="Wang Q."/>
            <person name="Meng J."/>
        </authorList>
    </citation>
    <scope>NUCLEOTIDE SEQUENCE [LARGE SCALE GENOMIC DNA]</scope>
    <source>
        <strain evidence="2 3">WHSC-8</strain>
    </source>
</reference>
<organism evidence="2 3">
    <name type="scientific">Sphingomonas hengshuiensis</name>
    <dbReference type="NCBI Taxonomy" id="1609977"/>
    <lineage>
        <taxon>Bacteria</taxon>
        <taxon>Pseudomonadati</taxon>
        <taxon>Pseudomonadota</taxon>
        <taxon>Alphaproteobacteria</taxon>
        <taxon>Sphingomonadales</taxon>
        <taxon>Sphingomonadaceae</taxon>
        <taxon>Sphingomonas</taxon>
    </lineage>
</organism>
<dbReference type="PANTHER" id="PTHR30595">
    <property type="entry name" value="GLPR-RELATED TRANSCRIPTIONAL REPRESSOR"/>
    <property type="match status" value="1"/>
</dbReference>
<feature type="domain" description="Schlafen AlbA-2" evidence="1">
    <location>
        <begin position="24"/>
        <end position="152"/>
    </location>
</feature>
<dbReference type="PANTHER" id="PTHR30595:SF6">
    <property type="entry name" value="SCHLAFEN ALBA-2 DOMAIN-CONTAINING PROTEIN"/>
    <property type="match status" value="1"/>
</dbReference>
<dbReference type="RefSeq" id="WP_044329856.1">
    <property type="nucleotide sequence ID" value="NZ_CP010836.1"/>
</dbReference>
<dbReference type="Gene3D" id="3.30.950.30">
    <property type="entry name" value="Schlafen, AAA domain"/>
    <property type="match status" value="1"/>
</dbReference>
<protein>
    <recommendedName>
        <fullName evidence="1">Schlafen AlbA-2 domain-containing protein</fullName>
    </recommendedName>
</protein>
<dbReference type="OrthoDB" id="7817026at2"/>
<reference evidence="2 3" key="1">
    <citation type="journal article" date="2015" name="Int. J. Syst. Evol. Microbiol.">
        <title>Sphingomonas hengshuiensis sp. nov., isolated from lake wetland.</title>
        <authorList>
            <person name="Wei S."/>
            <person name="Wang T."/>
            <person name="Liu H."/>
            <person name="Zhang C."/>
            <person name="Guo J."/>
            <person name="Wang Q."/>
            <person name="Liang K."/>
            <person name="Zhang Z."/>
        </authorList>
    </citation>
    <scope>NUCLEOTIDE SEQUENCE [LARGE SCALE GENOMIC DNA]</scope>
    <source>
        <strain evidence="2 3">WHSC-8</strain>
    </source>
</reference>
<dbReference type="AlphaFoldDB" id="A0A7U5HVI6"/>
<evidence type="ECO:0000313" key="2">
    <source>
        <dbReference type="EMBL" id="AJP70696.1"/>
    </source>
</evidence>
<dbReference type="Proteomes" id="UP000032300">
    <property type="component" value="Chromosome"/>
</dbReference>
<accession>A0A7U5HVI6</accession>
<gene>
    <name evidence="2" type="ORF">TS85_00955</name>
</gene>
<dbReference type="InterPro" id="IPR038461">
    <property type="entry name" value="Schlafen_AlbA_2_dom_sf"/>
</dbReference>
<dbReference type="InterPro" id="IPR007421">
    <property type="entry name" value="Schlafen_AlbA_2_dom"/>
</dbReference>
<dbReference type="EMBL" id="CP010836">
    <property type="protein sequence ID" value="AJP70696.1"/>
    <property type="molecule type" value="Genomic_DNA"/>
</dbReference>
<dbReference type="Pfam" id="PF04326">
    <property type="entry name" value="SLFN_AlbA_2"/>
    <property type="match status" value="1"/>
</dbReference>
<evidence type="ECO:0000313" key="3">
    <source>
        <dbReference type="Proteomes" id="UP000032300"/>
    </source>
</evidence>
<name>A0A7U5HVI6_9SPHN</name>
<keyword evidence="3" id="KW-1185">Reference proteome</keyword>
<dbReference type="KEGG" id="sphi:TS85_00955"/>
<evidence type="ECO:0000259" key="1">
    <source>
        <dbReference type="Pfam" id="PF04326"/>
    </source>
</evidence>